<dbReference type="RefSeq" id="WP_406696668.1">
    <property type="nucleotide sequence ID" value="NZ_CP155447.1"/>
</dbReference>
<reference evidence="2" key="1">
    <citation type="submission" date="2024-05" db="EMBL/GenBank/DDBJ databases">
        <title>Planctomycetes of the genus Singulisphaera possess chitinolytic capabilities.</title>
        <authorList>
            <person name="Ivanova A."/>
        </authorList>
    </citation>
    <scope>NUCLEOTIDE SEQUENCE</scope>
    <source>
        <strain evidence="2">Ch08T</strain>
    </source>
</reference>
<dbReference type="Gene3D" id="2.60.40.420">
    <property type="entry name" value="Cupredoxins - blue copper proteins"/>
    <property type="match status" value="1"/>
</dbReference>
<keyword evidence="2" id="KW-0121">Carboxypeptidase</keyword>
<dbReference type="EMBL" id="CP155447">
    <property type="protein sequence ID" value="XBH03925.1"/>
    <property type="molecule type" value="Genomic_DNA"/>
</dbReference>
<dbReference type="InterPro" id="IPR008969">
    <property type="entry name" value="CarboxyPept-like_regulatory"/>
</dbReference>
<sequence>MKFATRWLSAAAARAAGTLAALTLLTVSASPTQAAVPVGLLAAQLPTQAGYGTIKGRLVLDAASAPPRIVLQEKGQAQKDGQVCAKDEAILDDKFVVDPKTKGIQFGFAYLAKPNGKNPEALKAIATKAPEVVVDQVNCRFVPHNVAVTTDQTVIFKSSDPTSHNLRYAGFANGGFNQMMPAKSEVEKKFSVEKRPIAVGCDLHPWMTGYLMVFDHPFFAVTGEDGSFEIKGVPAGKQNVVVWQEKAGYVTPGFAVGVPVEVKADATVDLGDVKLDPKKIKP</sequence>
<dbReference type="InterPro" id="IPR008972">
    <property type="entry name" value="Cupredoxin"/>
</dbReference>
<evidence type="ECO:0000313" key="2">
    <source>
        <dbReference type="EMBL" id="XBH03925.1"/>
    </source>
</evidence>
<dbReference type="GO" id="GO:0004180">
    <property type="term" value="F:carboxypeptidase activity"/>
    <property type="evidence" value="ECO:0007669"/>
    <property type="project" value="UniProtKB-KW"/>
</dbReference>
<dbReference type="AlphaFoldDB" id="A0AAU7CFF2"/>
<protein>
    <submittedName>
        <fullName evidence="2">Carboxypeptidase regulatory-like domain-containing protein</fullName>
    </submittedName>
</protein>
<organism evidence="2">
    <name type="scientific">Singulisphaera sp. Ch08</name>
    <dbReference type="NCBI Taxonomy" id="3120278"/>
    <lineage>
        <taxon>Bacteria</taxon>
        <taxon>Pseudomonadati</taxon>
        <taxon>Planctomycetota</taxon>
        <taxon>Planctomycetia</taxon>
        <taxon>Isosphaerales</taxon>
        <taxon>Isosphaeraceae</taxon>
        <taxon>Singulisphaera</taxon>
    </lineage>
</organism>
<keyword evidence="1" id="KW-0732">Signal</keyword>
<gene>
    <name evidence="2" type="ORF">V5E97_37350</name>
</gene>
<keyword evidence="2" id="KW-0378">Hydrolase</keyword>
<proteinExistence type="predicted"/>
<evidence type="ECO:0000256" key="1">
    <source>
        <dbReference type="SAM" id="SignalP"/>
    </source>
</evidence>
<dbReference type="SUPFAM" id="SSF49464">
    <property type="entry name" value="Carboxypeptidase regulatory domain-like"/>
    <property type="match status" value="1"/>
</dbReference>
<name>A0AAU7CFF2_9BACT</name>
<accession>A0AAU7CFF2</accession>
<feature type="chain" id="PRO_5043907670" evidence="1">
    <location>
        <begin position="35"/>
        <end position="282"/>
    </location>
</feature>
<keyword evidence="2" id="KW-0645">Protease</keyword>
<dbReference type="SUPFAM" id="SSF49503">
    <property type="entry name" value="Cupredoxins"/>
    <property type="match status" value="1"/>
</dbReference>
<feature type="signal peptide" evidence="1">
    <location>
        <begin position="1"/>
        <end position="34"/>
    </location>
</feature>